<evidence type="ECO:0000256" key="1">
    <source>
        <dbReference type="SAM" id="Phobius"/>
    </source>
</evidence>
<feature type="transmembrane region" description="Helical" evidence="1">
    <location>
        <begin position="6"/>
        <end position="37"/>
    </location>
</feature>
<comment type="caution">
    <text evidence="2">The sequence shown here is derived from an EMBL/GenBank/DDBJ whole genome shotgun (WGS) entry which is preliminary data.</text>
</comment>
<keyword evidence="1" id="KW-0472">Membrane</keyword>
<reference evidence="2" key="1">
    <citation type="journal article" date="2014" name="Front. Microbiol.">
        <title>High frequency of phylogenetically diverse reductive dehalogenase-homologous genes in deep subseafloor sedimentary metagenomes.</title>
        <authorList>
            <person name="Kawai M."/>
            <person name="Futagami T."/>
            <person name="Toyoda A."/>
            <person name="Takaki Y."/>
            <person name="Nishi S."/>
            <person name="Hori S."/>
            <person name="Arai W."/>
            <person name="Tsubouchi T."/>
            <person name="Morono Y."/>
            <person name="Uchiyama I."/>
            <person name="Ito T."/>
            <person name="Fujiyama A."/>
            <person name="Inagaki F."/>
            <person name="Takami H."/>
        </authorList>
    </citation>
    <scope>NUCLEOTIDE SEQUENCE</scope>
    <source>
        <strain evidence="2">Expedition CK06-06</strain>
    </source>
</reference>
<organism evidence="2">
    <name type="scientific">marine sediment metagenome</name>
    <dbReference type="NCBI Taxonomy" id="412755"/>
    <lineage>
        <taxon>unclassified sequences</taxon>
        <taxon>metagenomes</taxon>
        <taxon>ecological metagenomes</taxon>
    </lineage>
</organism>
<dbReference type="Gene3D" id="1.20.120.1630">
    <property type="match status" value="1"/>
</dbReference>
<accession>X1PT04</accession>
<gene>
    <name evidence="2" type="ORF">S06H3_43699</name>
</gene>
<keyword evidence="1" id="KW-0812">Transmembrane</keyword>
<proteinExistence type="predicted"/>
<dbReference type="EMBL" id="BARV01027125">
    <property type="protein sequence ID" value="GAI33989.1"/>
    <property type="molecule type" value="Genomic_DNA"/>
</dbReference>
<name>X1PT04_9ZZZZ</name>
<dbReference type="AlphaFoldDB" id="X1PT04"/>
<sequence length="68" mass="8013">MFFGYTVILIGMGILLRSISILAIFVPAFIVFDLVWIKLEEKNIRKKFGNEFTNYQNSTTFFIPNHFF</sequence>
<evidence type="ECO:0008006" key="3">
    <source>
        <dbReference type="Google" id="ProtNLM"/>
    </source>
</evidence>
<protein>
    <recommendedName>
        <fullName evidence="3">Steroid 5-alpha reductase C-terminal domain-containing protein</fullName>
    </recommendedName>
</protein>
<keyword evidence="1" id="KW-1133">Transmembrane helix</keyword>
<evidence type="ECO:0000313" key="2">
    <source>
        <dbReference type="EMBL" id="GAI33989.1"/>
    </source>
</evidence>